<dbReference type="AlphaFoldDB" id="Q8Y171"/>
<dbReference type="InterPro" id="IPR009959">
    <property type="entry name" value="Cyclase_SnoaL-like"/>
</dbReference>
<dbReference type="Gene3D" id="3.10.450.50">
    <property type="match status" value="1"/>
</dbReference>
<keyword evidence="2" id="KW-1185">Reference proteome</keyword>
<dbReference type="PANTHER" id="PTHR38436">
    <property type="entry name" value="POLYKETIDE CYCLASE SNOAL-LIKE DOMAIN"/>
    <property type="match status" value="1"/>
</dbReference>
<evidence type="ECO:0000313" key="2">
    <source>
        <dbReference type="Proteomes" id="UP000001436"/>
    </source>
</evidence>
<organism evidence="1 2">
    <name type="scientific">Ralstonia nicotianae (strain ATCC BAA-1114 / GMI1000)</name>
    <name type="common">Ralstonia solanacearum</name>
    <dbReference type="NCBI Taxonomy" id="267608"/>
    <lineage>
        <taxon>Bacteria</taxon>
        <taxon>Pseudomonadati</taxon>
        <taxon>Pseudomonadota</taxon>
        <taxon>Betaproteobacteria</taxon>
        <taxon>Burkholderiales</taxon>
        <taxon>Burkholderiaceae</taxon>
        <taxon>Ralstonia</taxon>
        <taxon>Ralstonia solanacearum species complex</taxon>
    </lineage>
</organism>
<gene>
    <name evidence="1" type="ordered locus">RSc0819</name>
</gene>
<dbReference type="EnsemblBacteria" id="CAD14521">
    <property type="protein sequence ID" value="CAD14521"/>
    <property type="gene ID" value="RSc0819"/>
</dbReference>
<accession>Q8Y171</accession>
<dbReference type="Proteomes" id="UP000001436">
    <property type="component" value="Chromosome"/>
</dbReference>
<protein>
    <submittedName>
        <fullName evidence="1">Ester cyclase protein</fullName>
    </submittedName>
</protein>
<dbReference type="GO" id="GO:0030638">
    <property type="term" value="P:polyketide metabolic process"/>
    <property type="evidence" value="ECO:0007669"/>
    <property type="project" value="InterPro"/>
</dbReference>
<evidence type="ECO:0000313" key="1">
    <source>
        <dbReference type="EMBL" id="CAD14521.1"/>
    </source>
</evidence>
<dbReference type="KEGG" id="rso:RSc0819"/>
<dbReference type="PANTHER" id="PTHR38436:SF1">
    <property type="entry name" value="ESTER CYCLASE"/>
    <property type="match status" value="1"/>
</dbReference>
<reference evidence="1 2" key="1">
    <citation type="journal article" date="2002" name="Nature">
        <title>Genome sequence of the plant pathogen Ralstonia solanacearum.</title>
        <authorList>
            <person name="Salanoubat M."/>
            <person name="Genin S."/>
            <person name="Artiguenave F."/>
            <person name="Gouzy J."/>
            <person name="Mangenot S."/>
            <person name="Arlat M."/>
            <person name="Billault A."/>
            <person name="Brottier P."/>
            <person name="Camus J.C."/>
            <person name="Cattolico L."/>
            <person name="Chandler M."/>
            <person name="Choisne N."/>
            <person name="Claudel-Renard C."/>
            <person name="Cunnac S."/>
            <person name="Demange N."/>
            <person name="Gaspin C."/>
            <person name="Lavie M."/>
            <person name="Moisan A."/>
            <person name="Robert C."/>
            <person name="Saurin W."/>
            <person name="Schiex T."/>
            <person name="Siguier P."/>
            <person name="Thebault P."/>
            <person name="Whalen M."/>
            <person name="Wincker P."/>
            <person name="Levy M."/>
            <person name="Weissenbach J."/>
            <person name="Boucher C.A."/>
        </authorList>
    </citation>
    <scope>NUCLEOTIDE SEQUENCE [LARGE SCALE GENOMIC DNA]</scope>
    <source>
        <strain evidence="2">ATCC BAA-1114 / GMI1000</strain>
    </source>
</reference>
<dbReference type="RefSeq" id="WP_011000772.1">
    <property type="nucleotide sequence ID" value="NC_003295.1"/>
</dbReference>
<dbReference type="HOGENOM" id="CLU_1894503_0_0_4"/>
<proteinExistence type="predicted"/>
<dbReference type="STRING" id="267608.RSc0819"/>
<sequence length="134" mass="15021">MSATPRRGTLKRVPAYYASAIYPVREPRPSRPGNLFATGSPHALTFRTDRYRTFPAFPGFSFQIERMVAEGDQVAAYLVFDGEHKSGVIDGIAPAGKRLRFSLLMLLTISDGKIIEKRAHFDRMDIHRQLAGEP</sequence>
<dbReference type="Pfam" id="PF07366">
    <property type="entry name" value="SnoaL"/>
    <property type="match status" value="1"/>
</dbReference>
<dbReference type="EMBL" id="AL646052">
    <property type="protein sequence ID" value="CAD14521.1"/>
    <property type="molecule type" value="Genomic_DNA"/>
</dbReference>
<dbReference type="InterPro" id="IPR032710">
    <property type="entry name" value="NTF2-like_dom_sf"/>
</dbReference>
<name>Q8Y171_RALN1</name>
<dbReference type="SUPFAM" id="SSF54427">
    <property type="entry name" value="NTF2-like"/>
    <property type="match status" value="1"/>
</dbReference>
<dbReference type="eggNOG" id="COG5485">
    <property type="taxonomic scope" value="Bacteria"/>
</dbReference>